<dbReference type="AlphaFoldDB" id="A0A6J1DMM4"/>
<dbReference type="RefSeq" id="XP_022154076.1">
    <property type="nucleotide sequence ID" value="XM_022298384.1"/>
</dbReference>
<evidence type="ECO:0000256" key="5">
    <source>
        <dbReference type="SAM" id="SignalP"/>
    </source>
</evidence>
<keyword evidence="3" id="KW-0326">Glycosidase</keyword>
<dbReference type="PRINTS" id="PR00131">
    <property type="entry name" value="GLHYDRLASE1"/>
</dbReference>
<dbReference type="PANTHER" id="PTHR10353">
    <property type="entry name" value="GLYCOSYL HYDROLASE"/>
    <property type="match status" value="1"/>
</dbReference>
<evidence type="ECO:0000256" key="4">
    <source>
        <dbReference type="RuleBase" id="RU003690"/>
    </source>
</evidence>
<gene>
    <name evidence="7" type="primary">LOC111021422</name>
</gene>
<dbReference type="SUPFAM" id="SSF51445">
    <property type="entry name" value="(Trans)glycosidases"/>
    <property type="match status" value="1"/>
</dbReference>
<sequence>MAFKHGFLCFVLLLVVPLLAVADPDVAPSHVVDILHRSSFPKGFVFASASSAYQYEGDAFRDGKGLSIFDNATHHFPEKFNNDNGDVAIDQYHRYKEDVAIMKKMGLDAYRFSIAWSRVLPNGKLSGGVNKKGIEYYNNLINELLANGIQPYVTLFHWDVPQALQEEYTGFESNKIVNDFQDYVDLCFKEFGDRVKHWITLNEPHSFTLIVDAFGIIPRDCSKKHDVRLDCLGDDSGTRMYIVGHNELLAHAAAVKVYKTKYQARQKGVIGITLDSFWYVPYSDSVADKKAAERMLDFGIGWFLHPLTYGDYPASMRALVKERLPKFTKAESSLIKGSFDFVGVNYYTARFAKDNPNAPGPTPHYSTDSRADTSMDRDGVLIGPVANKESWQAQYPQGLHELLVYTKNKYKDPNIYITENGFVDIGGTKATLLNDTDRIRYHQQHLSSVLKATKAGVRMKGYFAWSLFDNFEWIFGYNYRFGLNFIDYDNNLTRITKLSAKWYQNFLKN</sequence>
<accession>A0A6J1DMM4</accession>
<dbReference type="GeneID" id="111021422"/>
<reference evidence="7" key="1">
    <citation type="submission" date="2025-08" db="UniProtKB">
        <authorList>
            <consortium name="RefSeq"/>
        </authorList>
    </citation>
    <scope>IDENTIFICATION</scope>
    <source>
        <strain evidence="7">OHB3-1</strain>
    </source>
</reference>
<name>A0A6J1DMM4_MOMCH</name>
<feature type="signal peptide" evidence="5">
    <location>
        <begin position="1"/>
        <end position="22"/>
    </location>
</feature>
<dbReference type="InterPro" id="IPR001360">
    <property type="entry name" value="Glyco_hydro_1"/>
</dbReference>
<evidence type="ECO:0000313" key="7">
    <source>
        <dbReference type="RefSeq" id="XP_022154076.1"/>
    </source>
</evidence>
<protein>
    <submittedName>
        <fullName evidence="7">Cyanogenic beta-glucosidase-like isoform X1</fullName>
    </submittedName>
</protein>
<dbReference type="Gene3D" id="3.20.20.80">
    <property type="entry name" value="Glycosidases"/>
    <property type="match status" value="1"/>
</dbReference>
<dbReference type="Pfam" id="PF00232">
    <property type="entry name" value="Glyco_hydro_1"/>
    <property type="match status" value="1"/>
</dbReference>
<proteinExistence type="inferred from homology"/>
<dbReference type="Proteomes" id="UP000504603">
    <property type="component" value="Unplaced"/>
</dbReference>
<dbReference type="GO" id="GO:0005975">
    <property type="term" value="P:carbohydrate metabolic process"/>
    <property type="evidence" value="ECO:0007669"/>
    <property type="project" value="InterPro"/>
</dbReference>
<dbReference type="OrthoDB" id="65569at2759"/>
<comment type="similarity">
    <text evidence="1 4">Belongs to the glycosyl hydrolase 1 family.</text>
</comment>
<keyword evidence="5" id="KW-0732">Signal</keyword>
<evidence type="ECO:0000313" key="6">
    <source>
        <dbReference type="Proteomes" id="UP000504603"/>
    </source>
</evidence>
<feature type="chain" id="PRO_5026683072" evidence="5">
    <location>
        <begin position="23"/>
        <end position="509"/>
    </location>
</feature>
<dbReference type="FunFam" id="3.20.20.80:FF:000022">
    <property type="entry name" value="Beta-glucosidase 11"/>
    <property type="match status" value="1"/>
</dbReference>
<evidence type="ECO:0000256" key="1">
    <source>
        <dbReference type="ARBA" id="ARBA00010838"/>
    </source>
</evidence>
<evidence type="ECO:0000256" key="2">
    <source>
        <dbReference type="ARBA" id="ARBA00022801"/>
    </source>
</evidence>
<dbReference type="GO" id="GO:0008422">
    <property type="term" value="F:beta-glucosidase activity"/>
    <property type="evidence" value="ECO:0007669"/>
    <property type="project" value="TreeGrafter"/>
</dbReference>
<dbReference type="KEGG" id="mcha:111021422"/>
<evidence type="ECO:0000256" key="3">
    <source>
        <dbReference type="ARBA" id="ARBA00023295"/>
    </source>
</evidence>
<keyword evidence="6" id="KW-1185">Reference proteome</keyword>
<keyword evidence="2" id="KW-0378">Hydrolase</keyword>
<dbReference type="PANTHER" id="PTHR10353:SF137">
    <property type="entry name" value="MYROSINASE 3-RELATED"/>
    <property type="match status" value="1"/>
</dbReference>
<organism evidence="6 7">
    <name type="scientific">Momordica charantia</name>
    <name type="common">Bitter gourd</name>
    <name type="synonym">Balsam pear</name>
    <dbReference type="NCBI Taxonomy" id="3673"/>
    <lineage>
        <taxon>Eukaryota</taxon>
        <taxon>Viridiplantae</taxon>
        <taxon>Streptophyta</taxon>
        <taxon>Embryophyta</taxon>
        <taxon>Tracheophyta</taxon>
        <taxon>Spermatophyta</taxon>
        <taxon>Magnoliopsida</taxon>
        <taxon>eudicotyledons</taxon>
        <taxon>Gunneridae</taxon>
        <taxon>Pentapetalae</taxon>
        <taxon>rosids</taxon>
        <taxon>fabids</taxon>
        <taxon>Cucurbitales</taxon>
        <taxon>Cucurbitaceae</taxon>
        <taxon>Momordiceae</taxon>
        <taxon>Momordica</taxon>
    </lineage>
</organism>
<dbReference type="InterPro" id="IPR017853">
    <property type="entry name" value="GH"/>
</dbReference>